<evidence type="ECO:0000313" key="4">
    <source>
        <dbReference type="Proteomes" id="UP000827092"/>
    </source>
</evidence>
<proteinExistence type="predicted"/>
<evidence type="ECO:0000313" key="3">
    <source>
        <dbReference type="EMBL" id="KAG8192470.1"/>
    </source>
</evidence>
<feature type="transmembrane region" description="Helical" evidence="2">
    <location>
        <begin position="6"/>
        <end position="27"/>
    </location>
</feature>
<name>A0AAV6V953_9ARAC</name>
<dbReference type="AlphaFoldDB" id="A0AAV6V953"/>
<evidence type="ECO:0000256" key="1">
    <source>
        <dbReference type="SAM" id="MobiDB-lite"/>
    </source>
</evidence>
<accession>A0AAV6V953</accession>
<sequence length="76" mass="8538">MSSPKLAIGLAVLFCSFVAILMIILYYPKDAIEEEFDTPKHLSPDPNNAFDPIADEEPKNSMKDIERHRDSVALAF</sequence>
<feature type="compositionally biased region" description="Basic and acidic residues" evidence="1">
    <location>
        <begin position="56"/>
        <end position="76"/>
    </location>
</feature>
<keyword evidence="4" id="KW-1185">Reference proteome</keyword>
<feature type="region of interest" description="Disordered" evidence="1">
    <location>
        <begin position="37"/>
        <end position="76"/>
    </location>
</feature>
<organism evidence="3 4">
    <name type="scientific">Oedothorax gibbosus</name>
    <dbReference type="NCBI Taxonomy" id="931172"/>
    <lineage>
        <taxon>Eukaryota</taxon>
        <taxon>Metazoa</taxon>
        <taxon>Ecdysozoa</taxon>
        <taxon>Arthropoda</taxon>
        <taxon>Chelicerata</taxon>
        <taxon>Arachnida</taxon>
        <taxon>Araneae</taxon>
        <taxon>Araneomorphae</taxon>
        <taxon>Entelegynae</taxon>
        <taxon>Araneoidea</taxon>
        <taxon>Linyphiidae</taxon>
        <taxon>Erigoninae</taxon>
        <taxon>Oedothorax</taxon>
    </lineage>
</organism>
<keyword evidence="2" id="KW-1133">Transmembrane helix</keyword>
<dbReference type="EMBL" id="JAFNEN010000139">
    <property type="protein sequence ID" value="KAG8192470.1"/>
    <property type="molecule type" value="Genomic_DNA"/>
</dbReference>
<protein>
    <submittedName>
        <fullName evidence="3">Uncharacterized protein</fullName>
    </submittedName>
</protein>
<gene>
    <name evidence="3" type="ORF">JTE90_017999</name>
</gene>
<keyword evidence="2" id="KW-0812">Transmembrane</keyword>
<keyword evidence="2" id="KW-0472">Membrane</keyword>
<reference evidence="3 4" key="1">
    <citation type="journal article" date="2022" name="Nat. Ecol. Evol.">
        <title>A masculinizing supergene underlies an exaggerated male reproductive morph in a spider.</title>
        <authorList>
            <person name="Hendrickx F."/>
            <person name="De Corte Z."/>
            <person name="Sonet G."/>
            <person name="Van Belleghem S.M."/>
            <person name="Kostlbacher S."/>
            <person name="Vangestel C."/>
        </authorList>
    </citation>
    <scope>NUCLEOTIDE SEQUENCE [LARGE SCALE GENOMIC DNA]</scope>
    <source>
        <strain evidence="3">W744_W776</strain>
    </source>
</reference>
<dbReference type="Proteomes" id="UP000827092">
    <property type="component" value="Unassembled WGS sequence"/>
</dbReference>
<comment type="caution">
    <text evidence="3">The sequence shown here is derived from an EMBL/GenBank/DDBJ whole genome shotgun (WGS) entry which is preliminary data.</text>
</comment>
<evidence type="ECO:0000256" key="2">
    <source>
        <dbReference type="SAM" id="Phobius"/>
    </source>
</evidence>